<keyword evidence="3" id="KW-0732">Signal</keyword>
<evidence type="ECO:0000256" key="3">
    <source>
        <dbReference type="SAM" id="SignalP"/>
    </source>
</evidence>
<evidence type="ECO:0000256" key="1">
    <source>
        <dbReference type="ARBA" id="ARBA00023284"/>
    </source>
</evidence>
<name>A0ABR7CZX1_9BACT</name>
<dbReference type="EMBL" id="JACOOH010000003">
    <property type="protein sequence ID" value="MBC5621223.1"/>
    <property type="molecule type" value="Genomic_DNA"/>
</dbReference>
<gene>
    <name evidence="5" type="ORF">H8S64_08940</name>
</gene>
<evidence type="ECO:0000313" key="5">
    <source>
        <dbReference type="EMBL" id="MBC5621223.1"/>
    </source>
</evidence>
<evidence type="ECO:0000256" key="2">
    <source>
        <dbReference type="SAM" id="MobiDB-lite"/>
    </source>
</evidence>
<dbReference type="PROSITE" id="PS00194">
    <property type="entry name" value="THIOREDOXIN_1"/>
    <property type="match status" value="1"/>
</dbReference>
<reference evidence="5 6" key="1">
    <citation type="submission" date="2020-08" db="EMBL/GenBank/DDBJ databases">
        <title>Genome public.</title>
        <authorList>
            <person name="Liu C."/>
            <person name="Sun Q."/>
        </authorList>
    </citation>
    <scope>NUCLEOTIDE SEQUENCE [LARGE SCALE GENOMIC DNA]</scope>
    <source>
        <strain evidence="5 6">NSJ-56</strain>
    </source>
</reference>
<dbReference type="PROSITE" id="PS51352">
    <property type="entry name" value="THIOREDOXIN_2"/>
    <property type="match status" value="1"/>
</dbReference>
<feature type="domain" description="Thioredoxin" evidence="4">
    <location>
        <begin position="8"/>
        <end position="139"/>
    </location>
</feature>
<keyword evidence="6" id="KW-1185">Reference proteome</keyword>
<dbReference type="InterPro" id="IPR036249">
    <property type="entry name" value="Thioredoxin-like_sf"/>
</dbReference>
<comment type="caution">
    <text evidence="5">The sequence shown here is derived from an EMBL/GenBank/DDBJ whole genome shotgun (WGS) entry which is preliminary data.</text>
</comment>
<dbReference type="InterPro" id="IPR017937">
    <property type="entry name" value="Thioredoxin_CS"/>
</dbReference>
<dbReference type="Pfam" id="PF13899">
    <property type="entry name" value="Thioredoxin_7"/>
    <property type="match status" value="1"/>
</dbReference>
<feature type="region of interest" description="Disordered" evidence="2">
    <location>
        <begin position="363"/>
        <end position="389"/>
    </location>
</feature>
<proteinExistence type="predicted"/>
<dbReference type="InterPro" id="IPR013766">
    <property type="entry name" value="Thioredoxin_domain"/>
</dbReference>
<dbReference type="PANTHER" id="PTHR32234:SF0">
    <property type="entry name" value="THIOL:DISULFIDE INTERCHANGE PROTEIN DSBD"/>
    <property type="match status" value="1"/>
</dbReference>
<accession>A0ABR7CZX1</accession>
<feature type="chain" id="PRO_5046422331" evidence="3">
    <location>
        <begin position="21"/>
        <end position="389"/>
    </location>
</feature>
<dbReference type="RefSeq" id="WP_186975784.1">
    <property type="nucleotide sequence ID" value="NZ_JACOOH010000003.1"/>
</dbReference>
<dbReference type="Proteomes" id="UP000646484">
    <property type="component" value="Unassembled WGS sequence"/>
</dbReference>
<keyword evidence="1" id="KW-0676">Redox-active center</keyword>
<feature type="signal peptide" evidence="3">
    <location>
        <begin position="1"/>
        <end position="20"/>
    </location>
</feature>
<sequence length="389" mass="44500">MKKILWMLLLAVSCTGFVRAQESEGIQFFHGTWEEALQQAKKEGKMIFIDCYADWCGPCANMVKTIFPLKEVGDYFNRHFINLKCNMEKGEEGIALKKRFDVVAYPTFLFVTSEGYVAHRSLGAMKADAFIARAEKAVAIGHNGYEERFAKGERDEAFLKEYVNEMLALHSADGVENLLNTLYKEQGSKVLRDKDYWDAFVCCAADINAPLSLAFVKEYKKLYKVHGEYAVLQKIRNLYASIGCALTLYDTQGRKEVVNEERKQAYFDLMKERKLPDYKVLQQEVDYIILLRAGKYEEAYALGEQSLAKADARELCNWATLGERMVRKNKAIREKMAVWVKRALELQPNAEIEEEGKSVLHDLETSDMPFNGGKGSKGRSTIPMRGYRR</sequence>
<dbReference type="Gene3D" id="3.40.30.10">
    <property type="entry name" value="Glutaredoxin"/>
    <property type="match status" value="1"/>
</dbReference>
<dbReference type="SUPFAM" id="SSF52833">
    <property type="entry name" value="Thioredoxin-like"/>
    <property type="match status" value="1"/>
</dbReference>
<evidence type="ECO:0000259" key="4">
    <source>
        <dbReference type="PROSITE" id="PS51352"/>
    </source>
</evidence>
<protein>
    <submittedName>
        <fullName evidence="5">Thioredoxin family protein</fullName>
    </submittedName>
</protein>
<dbReference type="PANTHER" id="PTHR32234">
    <property type="entry name" value="THIOL:DISULFIDE INTERCHANGE PROTEIN DSBD"/>
    <property type="match status" value="1"/>
</dbReference>
<organism evidence="5 6">
    <name type="scientific">Butyricimonas hominis</name>
    <dbReference type="NCBI Taxonomy" id="2763032"/>
    <lineage>
        <taxon>Bacteria</taxon>
        <taxon>Pseudomonadati</taxon>
        <taxon>Bacteroidota</taxon>
        <taxon>Bacteroidia</taxon>
        <taxon>Bacteroidales</taxon>
        <taxon>Odoribacteraceae</taxon>
        <taxon>Butyricimonas</taxon>
    </lineage>
</organism>
<evidence type="ECO:0000313" key="6">
    <source>
        <dbReference type="Proteomes" id="UP000646484"/>
    </source>
</evidence>